<evidence type="ECO:0000313" key="2">
    <source>
        <dbReference type="Proteomes" id="UP000018817"/>
    </source>
</evidence>
<organism evidence="1 2">
    <name type="scientific">Phytophthora nicotianae (strain INRA-310)</name>
    <name type="common">Phytophthora parasitica</name>
    <dbReference type="NCBI Taxonomy" id="761204"/>
    <lineage>
        <taxon>Eukaryota</taxon>
        <taxon>Sar</taxon>
        <taxon>Stramenopiles</taxon>
        <taxon>Oomycota</taxon>
        <taxon>Peronosporomycetes</taxon>
        <taxon>Peronosporales</taxon>
        <taxon>Peronosporaceae</taxon>
        <taxon>Phytophthora</taxon>
    </lineage>
</organism>
<dbReference type="Proteomes" id="UP000018817">
    <property type="component" value="Unassembled WGS sequence"/>
</dbReference>
<dbReference type="OrthoDB" id="117616at2759"/>
<dbReference type="RefSeq" id="XP_008901911.1">
    <property type="nucleotide sequence ID" value="XM_008903663.1"/>
</dbReference>
<reference evidence="2" key="1">
    <citation type="submission" date="2011-12" db="EMBL/GenBank/DDBJ databases">
        <authorList>
            <consortium name="The Broad Institute Genome Sequencing Platform"/>
            <person name="Russ C."/>
            <person name="Tyler B."/>
            <person name="Panabieres F."/>
            <person name="Shan W."/>
            <person name="Tripathy S."/>
            <person name="Grunwald N."/>
            <person name="Machado M."/>
            <person name="Young S.K."/>
            <person name="Zeng Q."/>
            <person name="Gargeya S."/>
            <person name="Fitzgerald M."/>
            <person name="Haas B."/>
            <person name="Abouelleil A."/>
            <person name="Alvarado L."/>
            <person name="Arachchi H.M."/>
            <person name="Berlin A."/>
            <person name="Chapman S.B."/>
            <person name="Gearin G."/>
            <person name="Goldberg J."/>
            <person name="Griggs A."/>
            <person name="Gujja S."/>
            <person name="Hansen M."/>
            <person name="Heiman D."/>
            <person name="Howarth C."/>
            <person name="Larimer J."/>
            <person name="Lui A."/>
            <person name="MacDonald P.J.P."/>
            <person name="McCowen C."/>
            <person name="Montmayeur A."/>
            <person name="Murphy C."/>
            <person name="Neiman D."/>
            <person name="Pearson M."/>
            <person name="Priest M."/>
            <person name="Roberts A."/>
            <person name="Saif S."/>
            <person name="Shea T."/>
            <person name="Sisk P."/>
            <person name="Stolte C."/>
            <person name="Sykes S."/>
            <person name="Wortman J."/>
            <person name="Nusbaum C."/>
            <person name="Birren B."/>
        </authorList>
    </citation>
    <scope>NUCLEOTIDE SEQUENCE [LARGE SCALE GENOMIC DNA]</scope>
    <source>
        <strain evidence="2">INRA-310</strain>
    </source>
</reference>
<dbReference type="EMBL" id="KI669576">
    <property type="protein sequence ID" value="ETN12900.1"/>
    <property type="molecule type" value="Genomic_DNA"/>
</dbReference>
<sequence>MELIKGISSDHDLIALAEKLNVHLDAIYESNEIQKPLPKNGSFLILLRKPNQDVGHWTAVYNHEYYDSMGEGPPREYGISKYNELQTQSAQGEYCGIWSMLWLYAKQHNLMYRELTISSGVPARKLRKAFRDGKLSLTAAELQGSGAKLHIHPESHEKVLKAKKAGRGVRLHITRHEIKKGYKKALGSSVWSKIWHGIKSGFKFTKDSGLLSKAADAAVPALATALGQPELAVPARAGLKTLTGVGLDGYDSDEEGGRISMADVRRHAGNALRYAKERGILTDIADAGERYLVSKSNKKEHHDMIHQVRRTIKSRYGIGVSKPHKAKFVKGSQAAKDHMAKLRAMRKNKHGGSFTM</sequence>
<name>W2QKX5_PHYN3</name>
<dbReference type="GeneID" id="20178673"/>
<dbReference type="AlphaFoldDB" id="W2QKX5"/>
<reference evidence="1 2" key="2">
    <citation type="submission" date="2013-11" db="EMBL/GenBank/DDBJ databases">
        <title>The Genome Sequence of Phytophthora parasitica INRA-310.</title>
        <authorList>
            <consortium name="The Broad Institute Genomics Platform"/>
            <person name="Russ C."/>
            <person name="Tyler B."/>
            <person name="Panabieres F."/>
            <person name="Shan W."/>
            <person name="Tripathy S."/>
            <person name="Grunwald N."/>
            <person name="Machado M."/>
            <person name="Johnson C.S."/>
            <person name="Arredondo F."/>
            <person name="Hong C."/>
            <person name="Coffey M."/>
            <person name="Young S.K."/>
            <person name="Zeng Q."/>
            <person name="Gargeya S."/>
            <person name="Fitzgerald M."/>
            <person name="Abouelleil A."/>
            <person name="Alvarado L."/>
            <person name="Chapman S.B."/>
            <person name="Gainer-Dewar J."/>
            <person name="Goldberg J."/>
            <person name="Griggs A."/>
            <person name="Gujja S."/>
            <person name="Hansen M."/>
            <person name="Howarth C."/>
            <person name="Imamovic A."/>
            <person name="Ireland A."/>
            <person name="Larimer J."/>
            <person name="McCowan C."/>
            <person name="Murphy C."/>
            <person name="Pearson M."/>
            <person name="Poon T.W."/>
            <person name="Priest M."/>
            <person name="Roberts A."/>
            <person name="Saif S."/>
            <person name="Shea T."/>
            <person name="Sykes S."/>
            <person name="Wortman J."/>
            <person name="Nusbaum C."/>
            <person name="Birren B."/>
        </authorList>
    </citation>
    <scope>NUCLEOTIDE SEQUENCE [LARGE SCALE GENOMIC DNA]</scope>
    <source>
        <strain evidence="1 2">INRA-310</strain>
    </source>
</reference>
<gene>
    <name evidence="1" type="ORF">PPTG_08915</name>
</gene>
<dbReference type="OMA" id="HIHPESH"/>
<dbReference type="VEuPathDB" id="FungiDB:PPTG_08915"/>
<proteinExistence type="predicted"/>
<accession>W2QKX5</accession>
<evidence type="ECO:0000313" key="1">
    <source>
        <dbReference type="EMBL" id="ETN12900.1"/>
    </source>
</evidence>
<protein>
    <submittedName>
        <fullName evidence="1">Uncharacterized protein</fullName>
    </submittedName>
</protein>